<keyword evidence="3" id="KW-0863">Zinc-finger</keyword>
<feature type="compositionally biased region" description="Polar residues" evidence="5">
    <location>
        <begin position="215"/>
        <end position="247"/>
    </location>
</feature>
<proteinExistence type="predicted"/>
<dbReference type="PANTHER" id="PTHR14955">
    <property type="entry name" value="RETINOIC ACID INDUCED 1/TRANSCRIPTION FACTOR 20"/>
    <property type="match status" value="1"/>
</dbReference>
<accession>A0A6P8GZ47</accession>
<feature type="region of interest" description="Disordered" evidence="5">
    <location>
        <begin position="935"/>
        <end position="1035"/>
    </location>
</feature>
<dbReference type="InParanoid" id="A0A6P8GZ47"/>
<dbReference type="InterPro" id="IPR013083">
    <property type="entry name" value="Znf_RING/FYVE/PHD"/>
</dbReference>
<protein>
    <submittedName>
        <fullName evidence="8">Uncharacterized protein LOC116286416 isoform X1</fullName>
    </submittedName>
</protein>
<dbReference type="RefSeq" id="XP_031548793.1">
    <property type="nucleotide sequence ID" value="XM_031692933.1"/>
</dbReference>
<evidence type="ECO:0000256" key="4">
    <source>
        <dbReference type="ARBA" id="ARBA00022833"/>
    </source>
</evidence>
<feature type="region of interest" description="Disordered" evidence="5">
    <location>
        <begin position="319"/>
        <end position="719"/>
    </location>
</feature>
<dbReference type="OrthoDB" id="10029243at2759"/>
<name>A0A6P8GZ47_ACTTE</name>
<keyword evidence="4" id="KW-0862">Zinc</keyword>
<dbReference type="InterPro" id="IPR001965">
    <property type="entry name" value="Znf_PHD"/>
</dbReference>
<dbReference type="GO" id="GO:0008270">
    <property type="term" value="F:zinc ion binding"/>
    <property type="evidence" value="ECO:0007669"/>
    <property type="project" value="UniProtKB-KW"/>
</dbReference>
<feature type="compositionally biased region" description="Basic and acidic residues" evidence="5">
    <location>
        <begin position="439"/>
        <end position="487"/>
    </location>
</feature>
<evidence type="ECO:0000256" key="5">
    <source>
        <dbReference type="SAM" id="MobiDB-lite"/>
    </source>
</evidence>
<feature type="compositionally biased region" description="Basic and acidic residues" evidence="5">
    <location>
        <begin position="709"/>
        <end position="718"/>
    </location>
</feature>
<sequence length="1194" mass="130865">MESGNRDLMDILLRGEANESNAQSAIEGFGQQFSAPVSMSGNVQQHSLTSPMGQQGTRFHAMSPSQMVPQSSVVSMMQPDLMSSQYSQPSTSYSDSNYQTFQDYSSQQRMAHSQATSPMGMFQNYGQNGSFMGSMGQYGGQNRVMGHQGGMSNQYPTSTSAVNYGNANYYSEVYPSVPPKSPVSHQQMPGSGYTMPVGGNGGSYPGSGYAGQSSMSPMQKQMGQSFFSPRSPAASQIHSSPNVTGNYPGQPPTSPMAQPLVGHARRSSTSPVSPMMPQGMPVYSMPQRQQQYTPTSSTTTQSQLQRSCMFAQRLEKMSAQHQYQAQMGSTTTLPGPTSTNSRRPSFPGQQTPLPGKPPMKSPTGSVSPARHSPPSLGKSPPPFKPLRSPPPYQAKKSPPSFQTPLKPVPYSPQGKSDTHKEQMTSGANEITTMKKAKKSKAEKSSMQKLEEVAEKVSPHLAEELSHAVGDAIERKQMKKKNDTKSDDNEQENSAAEVKTLTSTLEDSSKTKKEESKDQALEGKISESSNNEKEGKDEECKNKADESKIEIKDSEVSRVEEEKNVLTDDKEKVSNTETVQNKGKLNQENGERQKKDKVVEKQTENKIEKVAENAEKEVENEIERAEVEDIKGKQIESVNGKEDETKNENQDTDADKTSEKTILDNAKTAKEESTEMQETSKIESSKETKIQVEKIVIDSKPVKSSPSEKSPQHEGELSKDVNMATISKTQVKQSVSISRSGHTPTIQATVIAKGQSAHSNQQVLVAKTAGGQMYLIQGNVLIPVQNITVQQPKGEKGNKVICVNQGQGKSSHVMVGNITPNLQKETTHKALKSKEYVGEDDDDDLDNEIDEKMEIDLACREKTLLSPTAEMTENDILQEPNTSTVSIQTEKQIIKTKAGFQRVKNTTETTKSGLSSIDNVSNIAMKKEKELFGFEEMGESSSELRKRIGRPPGSKDKNKRRPYMYKKIQPIEHQVPKQNPSSTTTKSPSKEKYISETRSHKRPHSINVPTVSKATKNNSKRPKITPPPISPTKTLLVQPRGGVDGDAWVCAFCGKPSNHNSLGILYGPYKAKLSRDISDKDCRSPDKVMSPGSRLPELPTDLEGSSVELWIHKDCGVWSQGVYMLGRTLYGLEQAVESAASHNCSTCTELGATLQCFKRGCTSIFHFACARDSGCAFIEDNFTIFCSAHKVSKVL</sequence>
<evidence type="ECO:0000313" key="8">
    <source>
        <dbReference type="RefSeq" id="XP_031548793.1"/>
    </source>
</evidence>
<evidence type="ECO:0000256" key="1">
    <source>
        <dbReference type="ARBA" id="ARBA00022553"/>
    </source>
</evidence>
<feature type="compositionally biased region" description="Low complexity" evidence="5">
    <location>
        <begin position="975"/>
        <end position="986"/>
    </location>
</feature>
<dbReference type="Gene3D" id="3.30.40.10">
    <property type="entry name" value="Zinc/RING finger domain, C3HC4 (zinc finger)"/>
    <property type="match status" value="1"/>
</dbReference>
<dbReference type="PROSITE" id="PS51805">
    <property type="entry name" value="EPHD"/>
    <property type="match status" value="1"/>
</dbReference>
<dbReference type="KEGG" id="aten:116286416"/>
<dbReference type="PANTHER" id="PTHR14955:SF4">
    <property type="entry name" value="PHD-TYPE DOMAIN-CONTAINING PROTEIN"/>
    <property type="match status" value="1"/>
</dbReference>
<dbReference type="GO" id="GO:0006357">
    <property type="term" value="P:regulation of transcription by RNA polymerase II"/>
    <property type="evidence" value="ECO:0007669"/>
    <property type="project" value="TreeGrafter"/>
</dbReference>
<evidence type="ECO:0000256" key="2">
    <source>
        <dbReference type="ARBA" id="ARBA00022723"/>
    </source>
</evidence>
<dbReference type="Proteomes" id="UP000515163">
    <property type="component" value="Unplaced"/>
</dbReference>
<reference evidence="8" key="1">
    <citation type="submission" date="2025-08" db="UniProtKB">
        <authorList>
            <consortium name="RefSeq"/>
        </authorList>
    </citation>
    <scope>IDENTIFICATION</scope>
    <source>
        <tissue evidence="8">Tentacle</tissue>
    </source>
</reference>
<feature type="compositionally biased region" description="Basic and acidic residues" evidence="5">
    <location>
        <begin position="987"/>
        <end position="997"/>
    </location>
</feature>
<feature type="compositionally biased region" description="Polar residues" evidence="5">
    <location>
        <begin position="1006"/>
        <end position="1016"/>
    </location>
</feature>
<organism evidence="7 8">
    <name type="scientific">Actinia tenebrosa</name>
    <name type="common">Australian red waratah sea anemone</name>
    <dbReference type="NCBI Taxonomy" id="6105"/>
    <lineage>
        <taxon>Eukaryota</taxon>
        <taxon>Metazoa</taxon>
        <taxon>Cnidaria</taxon>
        <taxon>Anthozoa</taxon>
        <taxon>Hexacorallia</taxon>
        <taxon>Actiniaria</taxon>
        <taxon>Actiniidae</taxon>
        <taxon>Actinia</taxon>
    </lineage>
</organism>
<feature type="compositionally biased region" description="Polar residues" evidence="5">
    <location>
        <begin position="340"/>
        <end position="352"/>
    </location>
</feature>
<feature type="compositionally biased region" description="Basic and acidic residues" evidence="5">
    <location>
        <begin position="588"/>
        <end position="700"/>
    </location>
</feature>
<evidence type="ECO:0000259" key="6">
    <source>
        <dbReference type="PROSITE" id="PS51805"/>
    </source>
</evidence>
<feature type="compositionally biased region" description="Polar residues" evidence="5">
    <location>
        <begin position="574"/>
        <end position="587"/>
    </location>
</feature>
<dbReference type="GO" id="GO:0005634">
    <property type="term" value="C:nucleus"/>
    <property type="evidence" value="ECO:0007669"/>
    <property type="project" value="TreeGrafter"/>
</dbReference>
<dbReference type="InterPro" id="IPR034732">
    <property type="entry name" value="EPHD"/>
</dbReference>
<feature type="region of interest" description="Disordered" evidence="5">
    <location>
        <begin position="204"/>
        <end position="304"/>
    </location>
</feature>
<feature type="compositionally biased region" description="Low complexity" evidence="5">
    <location>
        <begin position="328"/>
        <end position="339"/>
    </location>
</feature>
<dbReference type="SMART" id="SM00249">
    <property type="entry name" value="PHD"/>
    <property type="match status" value="1"/>
</dbReference>
<dbReference type="Pfam" id="PF13771">
    <property type="entry name" value="zf-HC5HC2H"/>
    <property type="match status" value="1"/>
</dbReference>
<dbReference type="AlphaFoldDB" id="A0A6P8GZ47"/>
<feature type="compositionally biased region" description="Basic and acidic residues" evidence="5">
    <location>
        <begin position="506"/>
        <end position="573"/>
    </location>
</feature>
<dbReference type="GeneID" id="116286416"/>
<dbReference type="InterPro" id="IPR052440">
    <property type="entry name" value="Trans_Reg/Chrom_Remod"/>
</dbReference>
<feature type="compositionally biased region" description="Low complexity" evidence="5">
    <location>
        <begin position="286"/>
        <end position="304"/>
    </location>
</feature>
<evidence type="ECO:0000256" key="3">
    <source>
        <dbReference type="ARBA" id="ARBA00022771"/>
    </source>
</evidence>
<keyword evidence="1" id="KW-0597">Phosphoprotein</keyword>
<keyword evidence="2" id="KW-0479">Metal-binding</keyword>
<feature type="domain" description="PHD-type" evidence="6">
    <location>
        <begin position="1083"/>
        <end position="1189"/>
    </location>
</feature>
<gene>
    <name evidence="8" type="primary">LOC116286416</name>
</gene>
<feature type="compositionally biased region" description="Pro residues" evidence="5">
    <location>
        <begin position="379"/>
        <end position="392"/>
    </location>
</feature>
<evidence type="ECO:0000313" key="7">
    <source>
        <dbReference type="Proteomes" id="UP000515163"/>
    </source>
</evidence>
<keyword evidence="7" id="KW-1185">Reference proteome</keyword>